<dbReference type="Pfam" id="PF01699">
    <property type="entry name" value="Na_Ca_ex"/>
    <property type="match status" value="2"/>
</dbReference>
<evidence type="ECO:0000256" key="7">
    <source>
        <dbReference type="SAM" id="MobiDB-lite"/>
    </source>
</evidence>
<keyword evidence="4 8" id="KW-0812">Transmembrane</keyword>
<feature type="domain" description="Sodium/calcium exchanger membrane region" evidence="9">
    <location>
        <begin position="820"/>
        <end position="971"/>
    </location>
</feature>
<proteinExistence type="inferred from homology"/>
<evidence type="ECO:0000256" key="3">
    <source>
        <dbReference type="ARBA" id="ARBA00022448"/>
    </source>
</evidence>
<feature type="region of interest" description="Disordered" evidence="7">
    <location>
        <begin position="402"/>
        <end position="503"/>
    </location>
</feature>
<dbReference type="InterPro" id="IPR044880">
    <property type="entry name" value="NCX_ion-bd_dom_sf"/>
</dbReference>
<feature type="region of interest" description="Disordered" evidence="7">
    <location>
        <begin position="518"/>
        <end position="593"/>
    </location>
</feature>
<feature type="domain" description="Sodium/calcium exchanger membrane region" evidence="9">
    <location>
        <begin position="116"/>
        <end position="256"/>
    </location>
</feature>
<evidence type="ECO:0000256" key="1">
    <source>
        <dbReference type="ARBA" id="ARBA00004141"/>
    </source>
</evidence>
<evidence type="ECO:0000313" key="11">
    <source>
        <dbReference type="Proteomes" id="UP001498771"/>
    </source>
</evidence>
<feature type="transmembrane region" description="Helical" evidence="8">
    <location>
        <begin position="218"/>
        <end position="239"/>
    </location>
</feature>
<feature type="transmembrane region" description="Helical" evidence="8">
    <location>
        <begin position="109"/>
        <end position="130"/>
    </location>
</feature>
<comment type="caution">
    <text evidence="10">The sequence shown here is derived from an EMBL/GenBank/DDBJ whole genome shotgun (WGS) entry which is preliminary data.</text>
</comment>
<feature type="transmembrane region" description="Helical" evidence="8">
    <location>
        <begin position="884"/>
        <end position="912"/>
    </location>
</feature>
<dbReference type="PANTHER" id="PTHR12266">
    <property type="entry name" value="NA+/CA2+ K+ INDEPENDENT EXCHANGER"/>
    <property type="match status" value="1"/>
</dbReference>
<keyword evidence="11" id="KW-1185">Reference proteome</keyword>
<feature type="transmembrane region" description="Helical" evidence="8">
    <location>
        <begin position="787"/>
        <end position="805"/>
    </location>
</feature>
<dbReference type="Gene3D" id="1.20.1420.30">
    <property type="entry name" value="NCX, central ion-binding region"/>
    <property type="match status" value="2"/>
</dbReference>
<reference evidence="10 11" key="1">
    <citation type="submission" date="2024-03" db="EMBL/GenBank/DDBJ databases">
        <title>Genome-scale model development and genomic sequencing of the oleaginous clade Lipomyces.</title>
        <authorList>
            <consortium name="Lawrence Berkeley National Laboratory"/>
            <person name="Czajka J.J."/>
            <person name="Han Y."/>
            <person name="Kim J."/>
            <person name="Mondo S.J."/>
            <person name="Hofstad B.A."/>
            <person name="Robles A."/>
            <person name="Haridas S."/>
            <person name="Riley R."/>
            <person name="LaButti K."/>
            <person name="Pangilinan J."/>
            <person name="Andreopoulos W."/>
            <person name="Lipzen A."/>
            <person name="Yan J."/>
            <person name="Wang M."/>
            <person name="Ng V."/>
            <person name="Grigoriev I.V."/>
            <person name="Spatafora J.W."/>
            <person name="Magnuson J.K."/>
            <person name="Baker S.E."/>
            <person name="Pomraning K.R."/>
        </authorList>
    </citation>
    <scope>NUCLEOTIDE SEQUENCE [LARGE SCALE GENOMIC DNA]</scope>
    <source>
        <strain evidence="10 11">Phaff 52-87</strain>
    </source>
</reference>
<feature type="transmembrane region" description="Helical" evidence="8">
    <location>
        <begin position="841"/>
        <end position="863"/>
    </location>
</feature>
<feature type="transmembrane region" description="Helical" evidence="8">
    <location>
        <begin position="12"/>
        <end position="32"/>
    </location>
</feature>
<feature type="compositionally biased region" description="Polar residues" evidence="7">
    <location>
        <begin position="360"/>
        <end position="380"/>
    </location>
</feature>
<dbReference type="GeneID" id="90037980"/>
<feature type="transmembrane region" description="Helical" evidence="8">
    <location>
        <begin position="817"/>
        <end position="835"/>
    </location>
</feature>
<protein>
    <submittedName>
        <fullName evidence="10">Sodium/calcium exchanger protein-domain-containing protein</fullName>
    </submittedName>
</protein>
<comment type="subcellular location">
    <subcellularLocation>
        <location evidence="1">Membrane</location>
        <topology evidence="1">Multi-pass membrane protein</topology>
    </subcellularLocation>
</comment>
<feature type="transmembrane region" description="Helical" evidence="8">
    <location>
        <begin position="956"/>
        <end position="975"/>
    </location>
</feature>
<evidence type="ECO:0000256" key="4">
    <source>
        <dbReference type="ARBA" id="ARBA00022692"/>
    </source>
</evidence>
<feature type="region of interest" description="Disordered" evidence="7">
    <location>
        <begin position="353"/>
        <end position="380"/>
    </location>
</feature>
<evidence type="ECO:0000256" key="8">
    <source>
        <dbReference type="SAM" id="Phobius"/>
    </source>
</evidence>
<organism evidence="10 11">
    <name type="scientific">Myxozyma melibiosi</name>
    <dbReference type="NCBI Taxonomy" id="54550"/>
    <lineage>
        <taxon>Eukaryota</taxon>
        <taxon>Fungi</taxon>
        <taxon>Dikarya</taxon>
        <taxon>Ascomycota</taxon>
        <taxon>Saccharomycotina</taxon>
        <taxon>Lipomycetes</taxon>
        <taxon>Lipomycetales</taxon>
        <taxon>Lipomycetaceae</taxon>
        <taxon>Myxozyma</taxon>
    </lineage>
</organism>
<keyword evidence="6 8" id="KW-0472">Membrane</keyword>
<dbReference type="Proteomes" id="UP001498771">
    <property type="component" value="Unassembled WGS sequence"/>
</dbReference>
<feature type="compositionally biased region" description="Basic residues" evidence="7">
    <location>
        <begin position="427"/>
        <end position="438"/>
    </location>
</feature>
<dbReference type="InterPro" id="IPR004837">
    <property type="entry name" value="NaCa_Exmemb"/>
</dbReference>
<dbReference type="RefSeq" id="XP_064769006.1">
    <property type="nucleotide sequence ID" value="XM_064912468.1"/>
</dbReference>
<evidence type="ECO:0000256" key="2">
    <source>
        <dbReference type="ARBA" id="ARBA00008170"/>
    </source>
</evidence>
<keyword evidence="3" id="KW-0813">Transport</keyword>
<evidence type="ECO:0000256" key="6">
    <source>
        <dbReference type="ARBA" id="ARBA00023136"/>
    </source>
</evidence>
<dbReference type="InterPro" id="IPR051359">
    <property type="entry name" value="CaCA_antiporter"/>
</dbReference>
<comment type="similarity">
    <text evidence="2">Belongs to the Ca(2+):cation antiporter (CaCA) (TC 2.A.19) family.</text>
</comment>
<keyword evidence="5 8" id="KW-1133">Transmembrane helix</keyword>
<sequence>MSLLHRRSGRISVLRCFLLFGTCLCGVLYLNMVRTAAITSLEHSAAAVSKAAAISYSSTDSIFYNEVECKDINKVADQCAFAKTYCTDDEIGFFNYIEFYYCSPTTLRLPIFLILSIWLITVFTTIGITASDFLCPNLNTISQIFGMSESLAGVTLLALGNGSPDVFSTYAAMKAGSGSLAVGELIGAASFITSVVGGSMAIICPFSVDRASFIRDLGFFTVAVAFAMYCLHDGYIAWWECAAMVGFYLTYVVFVVSWHWWLTRGLQLHAGNRSYDDVYGAPLQPSLSNTSIPSFYSDIVNSGGVMSADDLESAPLLPQNSLATSVEIERAVDRYALRPINDERHENINQVMHIRRPQGDTATNNLPGYSESPGNLTSSTPIRASLIGALDLRSAVERGRLTSNTLSDENPGKLYSRLSRSTSRGHPAYHSKDRRHHSMQISTNYQHAAAALRTDSESPHSNSTQTETSRPQHNRSYSSDNVSGSRDSKLLSPTSAADDHWYRGGRPPYEMYRIENTAQHSSAHRPSLSLVTSGSGHSGPLTAGSIQSRAGRETRSRSNSVDRRPRSPSPYDRFLSFMPTSALQPPEIPVGSSRLHEDDLMADDDRMQETDAMLSPLSHSQHLSLPSASPSLSISRDNLSDISEVDSSIISSSQGSIFSQWKVIWADIKKTLFPTIGEFSEKTPLNRFISILAVPTVLLLTVTIPVIEIDHPDEDYANGSDHDVPILRVDTSSLDGHDNAGDHEDNESGKPLYKGWSKWLLCVQCLCSSIVVYSMNSFDSENFSNGLSAAVITGLVLFLGIYYFTESNSAPTKLLPILCFAGFGISISWISAIAVEAVGVLKAYGIIFGISDAILGLTVFALGNSLGDYVSNVTVAKMGYPMMAISACFGSPMLNILVGIGVSGLILLPGISDYTDGDAYELEIAPSLIISAATLFLNLLLYLVWVPYSGWRMTRVIGAASIGLWALGTSINLVLEVVSS</sequence>
<accession>A0ABR1F7Z3</accession>
<feature type="compositionally biased region" description="Basic and acidic residues" evidence="7">
    <location>
        <begin position="550"/>
        <end position="565"/>
    </location>
</feature>
<gene>
    <name evidence="10" type="ORF">BZA70DRAFT_277544</name>
</gene>
<evidence type="ECO:0000259" key="9">
    <source>
        <dbReference type="Pfam" id="PF01699"/>
    </source>
</evidence>
<feature type="transmembrane region" description="Helical" evidence="8">
    <location>
        <begin position="245"/>
        <end position="263"/>
    </location>
</feature>
<feature type="transmembrane region" description="Helical" evidence="8">
    <location>
        <begin position="185"/>
        <end position="206"/>
    </location>
</feature>
<dbReference type="EMBL" id="JBBJBU010000004">
    <property type="protein sequence ID" value="KAK7205973.1"/>
    <property type="molecule type" value="Genomic_DNA"/>
</dbReference>
<dbReference type="PANTHER" id="PTHR12266:SF0">
    <property type="entry name" value="MITOCHONDRIAL SODIUM_CALCIUM EXCHANGER PROTEIN"/>
    <property type="match status" value="1"/>
</dbReference>
<feature type="compositionally biased region" description="Polar residues" evidence="7">
    <location>
        <begin position="459"/>
        <end position="495"/>
    </location>
</feature>
<feature type="transmembrane region" description="Helical" evidence="8">
    <location>
        <begin position="924"/>
        <end position="944"/>
    </location>
</feature>
<evidence type="ECO:0000256" key="5">
    <source>
        <dbReference type="ARBA" id="ARBA00022989"/>
    </source>
</evidence>
<name>A0ABR1F7Z3_9ASCO</name>
<evidence type="ECO:0000313" key="10">
    <source>
        <dbReference type="EMBL" id="KAK7205973.1"/>
    </source>
</evidence>